<evidence type="ECO:0000259" key="5">
    <source>
        <dbReference type="PROSITE" id="PS50931"/>
    </source>
</evidence>
<dbReference type="RefSeq" id="WP_208380993.1">
    <property type="nucleotide sequence ID" value="NZ_BAAAEJ010000001.1"/>
</dbReference>
<sequence length="321" mass="35239">MISIWDGIEEYISVVETGSFTAAADQLGASKSFVSKRVSELETRLGVQLLKRTTRQVSMTAIGERFYAACRDMRRSLAAASHEAAQMQKTPTGKLKVSLNDTYDVTFISAVIADFACQYPGVALEVHAGSRDVDLIGEDFDVAIRYGDLTDSSLRAARIGYLSFCLCASPAYLAEHGAPKGIADLKNHTCVSDLNSHWWFNSTEGAEKVRVNGRWKSNKGTALKVAAMRGLGMAQLPIAFVRSELAAGTLVSVDDEWSYYDREAWAIFAPGTPVPANLRLLLDFLSKRFTRAQLRPWMQTSLTELDVFLAGDSQIEFVAEG</sequence>
<name>A0ABP3HU97_9CAUL</name>
<dbReference type="Proteomes" id="UP001500791">
    <property type="component" value="Unassembled WGS sequence"/>
</dbReference>
<dbReference type="Gene3D" id="3.40.190.290">
    <property type="match status" value="1"/>
</dbReference>
<gene>
    <name evidence="6" type="ORF">GCM10009093_01270</name>
</gene>
<dbReference type="InterPro" id="IPR058163">
    <property type="entry name" value="LysR-type_TF_proteobact-type"/>
</dbReference>
<dbReference type="CDD" id="cd08422">
    <property type="entry name" value="PBP2_CrgA_like"/>
    <property type="match status" value="1"/>
</dbReference>
<dbReference type="EMBL" id="BAAAEJ010000001">
    <property type="protein sequence ID" value="GAA0377883.1"/>
    <property type="molecule type" value="Genomic_DNA"/>
</dbReference>
<evidence type="ECO:0000256" key="1">
    <source>
        <dbReference type="ARBA" id="ARBA00009437"/>
    </source>
</evidence>
<evidence type="ECO:0000256" key="3">
    <source>
        <dbReference type="ARBA" id="ARBA00023125"/>
    </source>
</evidence>
<keyword evidence="3" id="KW-0238">DNA-binding</keyword>
<accession>A0ABP3HU97</accession>
<evidence type="ECO:0000313" key="6">
    <source>
        <dbReference type="EMBL" id="GAA0377883.1"/>
    </source>
</evidence>
<keyword evidence="4" id="KW-0804">Transcription</keyword>
<dbReference type="SUPFAM" id="SSF53850">
    <property type="entry name" value="Periplasmic binding protein-like II"/>
    <property type="match status" value="1"/>
</dbReference>
<dbReference type="InterPro" id="IPR036390">
    <property type="entry name" value="WH_DNA-bd_sf"/>
</dbReference>
<dbReference type="PANTHER" id="PTHR30537:SF10">
    <property type="entry name" value="TRANSCRIPTIONAL REGULATOR-RELATED"/>
    <property type="match status" value="1"/>
</dbReference>
<evidence type="ECO:0000256" key="2">
    <source>
        <dbReference type="ARBA" id="ARBA00023015"/>
    </source>
</evidence>
<comment type="similarity">
    <text evidence="1">Belongs to the LysR transcriptional regulatory family.</text>
</comment>
<protein>
    <submittedName>
        <fullName evidence="6">LysR substrate-binding domain-containing protein</fullName>
    </submittedName>
</protein>
<organism evidence="6 7">
    <name type="scientific">Brevundimonas terrae</name>
    <dbReference type="NCBI Taxonomy" id="363631"/>
    <lineage>
        <taxon>Bacteria</taxon>
        <taxon>Pseudomonadati</taxon>
        <taxon>Pseudomonadota</taxon>
        <taxon>Alphaproteobacteria</taxon>
        <taxon>Caulobacterales</taxon>
        <taxon>Caulobacteraceae</taxon>
        <taxon>Brevundimonas</taxon>
    </lineage>
</organism>
<dbReference type="PANTHER" id="PTHR30537">
    <property type="entry name" value="HTH-TYPE TRANSCRIPTIONAL REGULATOR"/>
    <property type="match status" value="1"/>
</dbReference>
<dbReference type="SUPFAM" id="SSF46785">
    <property type="entry name" value="Winged helix' DNA-binding domain"/>
    <property type="match status" value="1"/>
</dbReference>
<proteinExistence type="inferred from homology"/>
<comment type="caution">
    <text evidence="6">The sequence shown here is derived from an EMBL/GenBank/DDBJ whole genome shotgun (WGS) entry which is preliminary data.</text>
</comment>
<dbReference type="InterPro" id="IPR000847">
    <property type="entry name" value="LysR_HTH_N"/>
</dbReference>
<dbReference type="InterPro" id="IPR036388">
    <property type="entry name" value="WH-like_DNA-bd_sf"/>
</dbReference>
<keyword evidence="2" id="KW-0805">Transcription regulation</keyword>
<keyword evidence="7" id="KW-1185">Reference proteome</keyword>
<evidence type="ECO:0000256" key="4">
    <source>
        <dbReference type="ARBA" id="ARBA00023163"/>
    </source>
</evidence>
<feature type="domain" description="HTH lysR-type" evidence="5">
    <location>
        <begin position="14"/>
        <end position="60"/>
    </location>
</feature>
<dbReference type="Pfam" id="PF00126">
    <property type="entry name" value="HTH_1"/>
    <property type="match status" value="1"/>
</dbReference>
<dbReference type="Gene3D" id="1.10.10.10">
    <property type="entry name" value="Winged helix-like DNA-binding domain superfamily/Winged helix DNA-binding domain"/>
    <property type="match status" value="1"/>
</dbReference>
<reference evidence="7" key="1">
    <citation type="journal article" date="2019" name="Int. J. Syst. Evol. Microbiol.">
        <title>The Global Catalogue of Microorganisms (GCM) 10K type strain sequencing project: providing services to taxonomists for standard genome sequencing and annotation.</title>
        <authorList>
            <consortium name="The Broad Institute Genomics Platform"/>
            <consortium name="The Broad Institute Genome Sequencing Center for Infectious Disease"/>
            <person name="Wu L."/>
            <person name="Ma J."/>
        </authorList>
    </citation>
    <scope>NUCLEOTIDE SEQUENCE [LARGE SCALE GENOMIC DNA]</scope>
    <source>
        <strain evidence="7">JCM 13476</strain>
    </source>
</reference>
<dbReference type="InterPro" id="IPR005119">
    <property type="entry name" value="LysR_subst-bd"/>
</dbReference>
<evidence type="ECO:0000313" key="7">
    <source>
        <dbReference type="Proteomes" id="UP001500791"/>
    </source>
</evidence>
<dbReference type="Pfam" id="PF03466">
    <property type="entry name" value="LysR_substrate"/>
    <property type="match status" value="1"/>
</dbReference>
<dbReference type="PROSITE" id="PS50931">
    <property type="entry name" value="HTH_LYSR"/>
    <property type="match status" value="1"/>
</dbReference>